<dbReference type="Pfam" id="PF09823">
    <property type="entry name" value="DUF2357"/>
    <property type="match status" value="1"/>
</dbReference>
<accession>A0A7L8AJM5</accession>
<keyword evidence="3" id="KW-1185">Reference proteome</keyword>
<feature type="domain" description="DUF2357" evidence="1">
    <location>
        <begin position="82"/>
        <end position="338"/>
    </location>
</feature>
<gene>
    <name evidence="2" type="ORF">H9I45_06960</name>
</gene>
<protein>
    <submittedName>
        <fullName evidence="2">DUF2357 domain-containing protein</fullName>
    </submittedName>
</protein>
<evidence type="ECO:0000313" key="3">
    <source>
        <dbReference type="Proteomes" id="UP000516764"/>
    </source>
</evidence>
<reference evidence="2 3" key="1">
    <citation type="journal article" date="2016" name="Int. J. Syst. Evol. Microbiol.">
        <title>Polaribacter haliotis sp. nov., isolated from the gut of abalone Haliotis discus hannai.</title>
        <authorList>
            <person name="Kim Y.O."/>
            <person name="Park I.S."/>
            <person name="Park S."/>
            <person name="Nam B.H."/>
            <person name="Park J.M."/>
            <person name="Kim D.G."/>
            <person name="Yoon J.H."/>
        </authorList>
    </citation>
    <scope>NUCLEOTIDE SEQUENCE [LARGE SCALE GENOMIC DNA]</scope>
    <source>
        <strain evidence="2 3">KCTC 52418</strain>
    </source>
</reference>
<dbReference type="InterPro" id="IPR007505">
    <property type="entry name" value="PDDEXK_7"/>
</dbReference>
<dbReference type="EMBL" id="CP061813">
    <property type="protein sequence ID" value="QOD62173.1"/>
    <property type="molecule type" value="Genomic_DNA"/>
</dbReference>
<dbReference type="AlphaFoldDB" id="A0A7L8AJM5"/>
<sequence>MKDSLPFKRIEFKQGLFLTITPIGDHAKIYEIDASEAEEFGEAAVQILESKRYDFEFSDKGFEIICRGDIVKSLKHKNPSRGIIAPGNYVGTLELIIKSEEENIKCYLEILATKFDADDDFDISYRKNYRSMIEDITEKCTELLMQSNSPVNQYFEPDFTKDNKTIYQKFSFVKSVIDSNEFEESLLRIFSAPKTNWVSKEEKVDIRSLKRVTNSNLKEILRGTNRIPLPKSHRLSIHTKLESLPAKINSYKQESSLDNPENRFIKHALQEYLQFCKNCSSVFENDSKDEKEANFLANKIEGYLNHSFFKEISRPTTLKLNSPTLQRKSGYRQILKSWLMFDLASKLTWTGGQEDVYEAGKRDIATLYEYWLFFVLYDLFRKQFNLTELSHKGEPYTDLFEKTKNGLNLIIKSGRHTALKGDTVIKNRGLSFKFSFNRTFSGYKDSFPKAGSWTTSMRPDYTLSIWPKELKEAKAEVEEQIVHIHFDAKYKVNHFKVKTNSKKKKLAEEEEFEELNKIKKQERAGVFKNADLLKMHAYKDAIRRTGGAYILYPGNTNKKFKGFHELIPGLGAFSVNPKNVKEDKANLLVFIEKVIDNLVNRASQRENIASKTYEITKGGKTESLNETMPEYINEKKLIPDETYVLVGYYNPPKNGFSQIEWIEKEKLYNFRIENKQSGIKLGFKESSAKYLLLHTKGENSSNNLWEIVSDGPQIHSRKTMIKNGYKNPSQDYYLVLKIKKVDITLFGNKKWKFKSLENFRDNRQSPYPFTTTLTELMQPKISKE</sequence>
<dbReference type="RefSeq" id="WP_088354630.1">
    <property type="nucleotide sequence ID" value="NZ_CP061813.1"/>
</dbReference>
<dbReference type="Pfam" id="PF04411">
    <property type="entry name" value="PDDEXK_7"/>
    <property type="match status" value="1"/>
</dbReference>
<dbReference type="KEGG" id="phal:H9I45_06960"/>
<name>A0A7L8AJM5_9FLAO</name>
<evidence type="ECO:0000259" key="1">
    <source>
        <dbReference type="Pfam" id="PF09823"/>
    </source>
</evidence>
<proteinExistence type="predicted"/>
<dbReference type="Proteomes" id="UP000516764">
    <property type="component" value="Chromosome"/>
</dbReference>
<dbReference type="OrthoDB" id="32195at2"/>
<dbReference type="InterPro" id="IPR018633">
    <property type="entry name" value="DUF2357"/>
</dbReference>
<organism evidence="2 3">
    <name type="scientific">Polaribacter haliotis</name>
    <dbReference type="NCBI Taxonomy" id="1888915"/>
    <lineage>
        <taxon>Bacteria</taxon>
        <taxon>Pseudomonadati</taxon>
        <taxon>Bacteroidota</taxon>
        <taxon>Flavobacteriia</taxon>
        <taxon>Flavobacteriales</taxon>
        <taxon>Flavobacteriaceae</taxon>
    </lineage>
</organism>
<evidence type="ECO:0000313" key="2">
    <source>
        <dbReference type="EMBL" id="QOD62173.1"/>
    </source>
</evidence>